<accession>G8BUS1</accession>
<proteinExistence type="predicted"/>
<evidence type="ECO:0000313" key="2">
    <source>
        <dbReference type="Proteomes" id="UP000005666"/>
    </source>
</evidence>
<dbReference type="KEGG" id="tpf:TPHA_0F00160"/>
<organism evidence="1 2">
    <name type="scientific">Tetrapisispora phaffii (strain ATCC 24235 / CBS 4417 / NBRC 1672 / NRRL Y-8282 / UCD 70-5)</name>
    <name type="common">Yeast</name>
    <name type="synonym">Fabospora phaffii</name>
    <dbReference type="NCBI Taxonomy" id="1071381"/>
    <lineage>
        <taxon>Eukaryota</taxon>
        <taxon>Fungi</taxon>
        <taxon>Dikarya</taxon>
        <taxon>Ascomycota</taxon>
        <taxon>Saccharomycotina</taxon>
        <taxon>Saccharomycetes</taxon>
        <taxon>Saccharomycetales</taxon>
        <taxon>Saccharomycetaceae</taxon>
        <taxon>Tetrapisispora</taxon>
    </lineage>
</organism>
<dbReference type="RefSeq" id="XP_003685937.1">
    <property type="nucleotide sequence ID" value="XM_003685889.1"/>
</dbReference>
<dbReference type="HOGENOM" id="CLU_1385006_0_0_1"/>
<evidence type="ECO:0000313" key="1">
    <source>
        <dbReference type="EMBL" id="CCE63503.1"/>
    </source>
</evidence>
<protein>
    <submittedName>
        <fullName evidence="1">Uncharacterized protein</fullName>
    </submittedName>
</protein>
<dbReference type="EMBL" id="HE612861">
    <property type="protein sequence ID" value="CCE63503.1"/>
    <property type="molecule type" value="Genomic_DNA"/>
</dbReference>
<name>G8BUS1_TETPH</name>
<dbReference type="GeneID" id="11535504"/>
<gene>
    <name evidence="1" type="primary">TPHA0F00160</name>
    <name evidence="1" type="ordered locus">TPHA_0F00160</name>
</gene>
<keyword evidence="2" id="KW-1185">Reference proteome</keyword>
<dbReference type="Proteomes" id="UP000005666">
    <property type="component" value="Chromosome 6"/>
</dbReference>
<reference evidence="1 2" key="1">
    <citation type="journal article" date="2011" name="Proc. Natl. Acad. Sci. U.S.A.">
        <title>Evolutionary erosion of yeast sex chromosomes by mating-type switching accidents.</title>
        <authorList>
            <person name="Gordon J.L."/>
            <person name="Armisen D."/>
            <person name="Proux-Wera E."/>
            <person name="Oheigeartaigh S.S."/>
            <person name="Byrne K.P."/>
            <person name="Wolfe K.H."/>
        </authorList>
    </citation>
    <scope>NUCLEOTIDE SEQUENCE [LARGE SCALE GENOMIC DNA]</scope>
    <source>
        <strain evidence="2">ATCC 24235 / CBS 4417 / NBRC 1672 / NRRL Y-8282 / UCD 70-5</strain>
    </source>
</reference>
<dbReference type="AlphaFoldDB" id="G8BUS1"/>
<sequence>MYTNRMVNHDGASLVRSLGRRLDSLEETVGVGENNNFIIDTVRELETQLNAIYRAGCDYSMNFLELLSVWYEHKWDNEDEEVSLHARVVAVKYKEIKQLIQALQALNATFEDVLLSRKPLISSATQGQKMVETTMLPQLEGLFKKCDGLLTRSMLLLNHFYSFNRKVNIRMHDYDQRLHVAANQIMELQQEKHKNIP</sequence>